<keyword evidence="6" id="KW-0687">Ribonucleoprotein</keyword>
<keyword evidence="3" id="KW-0809">Transit peptide</keyword>
<evidence type="ECO:0000313" key="10">
    <source>
        <dbReference type="EMBL" id="CAL5139931.1"/>
    </source>
</evidence>
<dbReference type="PANTHER" id="PTHR13231">
    <property type="entry name" value="MITOCHONDRIAL RIBOSOMAL PROTEIN S31"/>
    <property type="match status" value="1"/>
</dbReference>
<dbReference type="GO" id="GO:0005763">
    <property type="term" value="C:mitochondrial small ribosomal subunit"/>
    <property type="evidence" value="ECO:0007669"/>
    <property type="project" value="InterPro"/>
</dbReference>
<proteinExistence type="inferred from homology"/>
<evidence type="ECO:0000256" key="5">
    <source>
        <dbReference type="ARBA" id="ARBA00023128"/>
    </source>
</evidence>
<comment type="subcellular location">
    <subcellularLocation>
        <location evidence="1">Mitochondrion</location>
    </subcellularLocation>
</comment>
<dbReference type="Proteomes" id="UP001497525">
    <property type="component" value="Unassembled WGS sequence"/>
</dbReference>
<sequence length="310" mass="35476">MLRSQIIAYCFPGVVRHPLLQHRSFSDKGSKSAAPPTSKNKRSRGPSTSRLMKASDLLRQFSKERFQQTKIQSSLAQPQTRDTQSSVYCPEVRTDEESLKAVVPVSKEKVVRDKGSVIKSRVLLKAVLAQAVESEKASAPVRSMQKLPDPEQLNLFSAGELRTSDSCTKPVENVPVNTVFDTVDELELSLLSTYSPPNQFDEWIQWTLDGKMWRFPIDNEQDSEELSVPFYEHVFFDKYLDKEQMKCGPVSAFLELVCDGLAQNPHFTVEEKREHLRWFREYFKDKLSTINASVLEELRLSKLEKKARSQ</sequence>
<evidence type="ECO:0000256" key="1">
    <source>
        <dbReference type="ARBA" id="ARBA00004173"/>
    </source>
</evidence>
<comment type="caution">
    <text evidence="10">The sequence shown here is derived from an EMBL/GenBank/DDBJ whole genome shotgun (WGS) entry which is preliminary data.</text>
</comment>
<evidence type="ECO:0000256" key="8">
    <source>
        <dbReference type="ARBA" id="ARBA00035363"/>
    </source>
</evidence>
<reference evidence="10" key="1">
    <citation type="submission" date="2024-06" db="EMBL/GenBank/DDBJ databases">
        <authorList>
            <person name="Liu X."/>
            <person name="Lenzi L."/>
            <person name="Haldenby T S."/>
            <person name="Uol C."/>
        </authorList>
    </citation>
    <scope>NUCLEOTIDE SEQUENCE</scope>
</reference>
<evidence type="ECO:0000256" key="2">
    <source>
        <dbReference type="ARBA" id="ARBA00011057"/>
    </source>
</evidence>
<dbReference type="EMBL" id="CAXLJL010000678">
    <property type="protein sequence ID" value="CAL5139931.1"/>
    <property type="molecule type" value="Genomic_DNA"/>
</dbReference>
<evidence type="ECO:0000256" key="7">
    <source>
        <dbReference type="ARBA" id="ARBA00035133"/>
    </source>
</evidence>
<accession>A0AAV2TVG5</accession>
<keyword evidence="5" id="KW-0496">Mitochondrion</keyword>
<keyword evidence="4" id="KW-0689">Ribosomal protein</keyword>
<evidence type="ECO:0000313" key="11">
    <source>
        <dbReference type="Proteomes" id="UP001497525"/>
    </source>
</evidence>
<evidence type="ECO:0000256" key="3">
    <source>
        <dbReference type="ARBA" id="ARBA00022946"/>
    </source>
</evidence>
<dbReference type="Pfam" id="PF15433">
    <property type="entry name" value="MRP-S31"/>
    <property type="match status" value="1"/>
</dbReference>
<evidence type="ECO:0000256" key="6">
    <source>
        <dbReference type="ARBA" id="ARBA00023274"/>
    </source>
</evidence>
<dbReference type="GO" id="GO:0003735">
    <property type="term" value="F:structural constituent of ribosome"/>
    <property type="evidence" value="ECO:0007669"/>
    <property type="project" value="InterPro"/>
</dbReference>
<feature type="region of interest" description="Disordered" evidence="9">
    <location>
        <begin position="25"/>
        <end position="51"/>
    </location>
</feature>
<dbReference type="PANTHER" id="PTHR13231:SF3">
    <property type="entry name" value="SMALL RIBOSOMAL SUBUNIT PROTEIN MS31"/>
    <property type="match status" value="1"/>
</dbReference>
<evidence type="ECO:0000256" key="4">
    <source>
        <dbReference type="ARBA" id="ARBA00022980"/>
    </source>
</evidence>
<dbReference type="InterPro" id="IPR026299">
    <property type="entry name" value="MRP-S31"/>
</dbReference>
<evidence type="ECO:0000256" key="9">
    <source>
        <dbReference type="SAM" id="MobiDB-lite"/>
    </source>
</evidence>
<protein>
    <recommendedName>
        <fullName evidence="7">Small ribosomal subunit protein mS31</fullName>
    </recommendedName>
    <alternativeName>
        <fullName evidence="8">28S ribosomal protein S31, mitochondrial</fullName>
    </alternativeName>
</protein>
<comment type="similarity">
    <text evidence="2">Belongs to the mitochondrion-specific ribosomal protein mS31 family.</text>
</comment>
<gene>
    <name evidence="10" type="ORF">CDAUBV1_LOCUS15118</name>
</gene>
<name>A0AAV2TVG5_CALDB</name>
<dbReference type="AlphaFoldDB" id="A0AAV2TVG5"/>
<organism evidence="10 11">
    <name type="scientific">Calicophoron daubneyi</name>
    <name type="common">Rumen fluke</name>
    <name type="synonym">Paramphistomum daubneyi</name>
    <dbReference type="NCBI Taxonomy" id="300641"/>
    <lineage>
        <taxon>Eukaryota</taxon>
        <taxon>Metazoa</taxon>
        <taxon>Spiralia</taxon>
        <taxon>Lophotrochozoa</taxon>
        <taxon>Platyhelminthes</taxon>
        <taxon>Trematoda</taxon>
        <taxon>Digenea</taxon>
        <taxon>Plagiorchiida</taxon>
        <taxon>Pronocephalata</taxon>
        <taxon>Paramphistomoidea</taxon>
        <taxon>Paramphistomidae</taxon>
        <taxon>Calicophoron</taxon>
    </lineage>
</organism>